<sequence length="80" mass="8526">MLGGDVGERCRELLRETAQAHEMVVHAGSINRDHVHMLVSIPPSLSVSRGATFEGAQLHSGQIPVRVGFSRRAGCDSSCG</sequence>
<comment type="caution">
    <text evidence="2">The sequence shown here is derived from an EMBL/GenBank/DDBJ whole genome shotgun (WGS) entry which is preliminary data.</text>
</comment>
<dbReference type="SUPFAM" id="SSF143422">
    <property type="entry name" value="Transposase IS200-like"/>
    <property type="match status" value="1"/>
</dbReference>
<dbReference type="InterPro" id="IPR036515">
    <property type="entry name" value="Transposase_17_sf"/>
</dbReference>
<dbReference type="Proteomes" id="UP001285154">
    <property type="component" value="Unassembled WGS sequence"/>
</dbReference>
<dbReference type="InterPro" id="IPR002686">
    <property type="entry name" value="Transposase_17"/>
</dbReference>
<keyword evidence="3" id="KW-1185">Reference proteome</keyword>
<protein>
    <submittedName>
        <fullName evidence="2">Transposase</fullName>
    </submittedName>
</protein>
<gene>
    <name evidence="2" type="ORF">RFM42_33260</name>
</gene>
<name>A0ABU5AF07_9HYPH</name>
<reference evidence="2 3" key="1">
    <citation type="submission" date="2023-08" db="EMBL/GenBank/DDBJ databases">
        <title>Implementing the SeqCode for naming new Mesorhizobium species isolated from Vachellia karroo root nodules.</title>
        <authorList>
            <person name="Van Lill M."/>
        </authorList>
    </citation>
    <scope>NUCLEOTIDE SEQUENCE [LARGE SCALE GENOMIC DNA]</scope>
    <source>
        <strain evidence="2 3">VK25D</strain>
    </source>
</reference>
<accession>A0ABU5AF07</accession>
<proteinExistence type="predicted"/>
<evidence type="ECO:0000313" key="2">
    <source>
        <dbReference type="EMBL" id="MDX8535860.1"/>
    </source>
</evidence>
<evidence type="ECO:0000259" key="1">
    <source>
        <dbReference type="Pfam" id="PF01797"/>
    </source>
</evidence>
<dbReference type="Pfam" id="PF01797">
    <property type="entry name" value="Y1_Tnp"/>
    <property type="match status" value="1"/>
</dbReference>
<feature type="domain" description="Transposase IS200-like" evidence="1">
    <location>
        <begin position="2"/>
        <end position="49"/>
    </location>
</feature>
<dbReference type="EMBL" id="JAVIIQ010000033">
    <property type="protein sequence ID" value="MDX8535860.1"/>
    <property type="molecule type" value="Genomic_DNA"/>
</dbReference>
<dbReference type="Gene3D" id="3.30.70.1290">
    <property type="entry name" value="Transposase IS200-like"/>
    <property type="match status" value="1"/>
</dbReference>
<evidence type="ECO:0000313" key="3">
    <source>
        <dbReference type="Proteomes" id="UP001285154"/>
    </source>
</evidence>
<organism evidence="2 3">
    <name type="scientific">Mesorhizobium vachelliae</name>
    <dbReference type="NCBI Taxonomy" id="3072309"/>
    <lineage>
        <taxon>Bacteria</taxon>
        <taxon>Pseudomonadati</taxon>
        <taxon>Pseudomonadota</taxon>
        <taxon>Alphaproteobacteria</taxon>
        <taxon>Hyphomicrobiales</taxon>
        <taxon>Phyllobacteriaceae</taxon>
        <taxon>Mesorhizobium</taxon>
    </lineage>
</organism>